<keyword evidence="1" id="KW-0808">Transferase</keyword>
<proteinExistence type="predicted"/>
<gene>
    <name evidence="1" type="ORF">GTP44_25220</name>
</gene>
<dbReference type="EC" id="2.1.1.-" evidence="1"/>
<dbReference type="GO" id="GO:0008168">
    <property type="term" value="F:methyltransferase activity"/>
    <property type="evidence" value="ECO:0007669"/>
    <property type="project" value="UniProtKB-KW"/>
</dbReference>
<dbReference type="AlphaFoldDB" id="A0A6L8MTB5"/>
<dbReference type="NCBIfam" id="TIGR04371">
    <property type="entry name" value="methyltran_NanM"/>
    <property type="match status" value="1"/>
</dbReference>
<name>A0A6L8MTB5_9BURK</name>
<protein>
    <submittedName>
        <fullName evidence="1">Putative sugar O-methyltransferase</fullName>
        <ecNumber evidence="1">2.1.1.-</ecNumber>
    </submittedName>
</protein>
<evidence type="ECO:0000313" key="2">
    <source>
        <dbReference type="Proteomes" id="UP000474565"/>
    </source>
</evidence>
<dbReference type="InterPro" id="IPR030807">
    <property type="entry name" value="Methyltran_NanM"/>
</dbReference>
<organism evidence="1 2">
    <name type="scientific">Duganella lactea</name>
    <dbReference type="NCBI Taxonomy" id="2692173"/>
    <lineage>
        <taxon>Bacteria</taxon>
        <taxon>Pseudomonadati</taxon>
        <taxon>Pseudomonadota</taxon>
        <taxon>Betaproteobacteria</taxon>
        <taxon>Burkholderiales</taxon>
        <taxon>Oxalobacteraceae</taxon>
        <taxon>Telluria group</taxon>
        <taxon>Duganella</taxon>
    </lineage>
</organism>
<dbReference type="EMBL" id="WWCP01000054">
    <property type="protein sequence ID" value="MYM85229.1"/>
    <property type="molecule type" value="Genomic_DNA"/>
</dbReference>
<dbReference type="RefSeq" id="WP_161021563.1">
    <property type="nucleotide sequence ID" value="NZ_WWCP01000054.1"/>
</dbReference>
<keyword evidence="1" id="KW-0489">Methyltransferase</keyword>
<dbReference type="Gene3D" id="3.40.50.150">
    <property type="entry name" value="Vaccinia Virus protein VP39"/>
    <property type="match status" value="1"/>
</dbReference>
<evidence type="ECO:0000313" key="1">
    <source>
        <dbReference type="EMBL" id="MYM85229.1"/>
    </source>
</evidence>
<dbReference type="GO" id="GO:0032259">
    <property type="term" value="P:methylation"/>
    <property type="evidence" value="ECO:0007669"/>
    <property type="project" value="UniProtKB-KW"/>
</dbReference>
<dbReference type="InterPro" id="IPR029063">
    <property type="entry name" value="SAM-dependent_MTases_sf"/>
</dbReference>
<sequence length="342" mass="38916">MQATAPQLRKHIVELESLELDEALFNRIKDDLLQNAGRHMPAQVWLKAGGGGAEAASEFDVKNLIFPWLGFGKTLVAPESLSWYYPFIKDIDTLGVVDTYFAGPAEIRPAGQELLIADLGTIVDINLIAPFLPQGPQPRPLRVIEVGGGYGRLAEALFNVYDGGQLQYVMIDAVPASLIFAYEYLTRARPDLRIGSFYRGDAYDLQRFDIYICPIWHFETAGAGQFDLAINVQSMQEMDQHHVDYYLGWFDTVLKPGATAYLCNRRDHVFRGEWHYPAHWECLLKTCTPRSWTRDFPAEVYRKGERSYAAQNHLAEVRYQRELTRANERQLERAAAAGYKVY</sequence>
<accession>A0A6L8MTB5</accession>
<dbReference type="Proteomes" id="UP000474565">
    <property type="component" value="Unassembled WGS sequence"/>
</dbReference>
<reference evidence="1 2" key="1">
    <citation type="submission" date="2019-12" db="EMBL/GenBank/DDBJ databases">
        <title>Novel species isolated from a subtropical stream in China.</title>
        <authorList>
            <person name="Lu H."/>
        </authorList>
    </citation>
    <scope>NUCLEOTIDE SEQUENCE [LARGE SCALE GENOMIC DNA]</scope>
    <source>
        <strain evidence="1 2">FT50W</strain>
    </source>
</reference>
<comment type="caution">
    <text evidence="1">The sequence shown here is derived from an EMBL/GenBank/DDBJ whole genome shotgun (WGS) entry which is preliminary data.</text>
</comment>
<dbReference type="SUPFAM" id="SSF53335">
    <property type="entry name" value="S-adenosyl-L-methionine-dependent methyltransferases"/>
    <property type="match status" value="1"/>
</dbReference>
<dbReference type="CDD" id="cd02440">
    <property type="entry name" value="AdoMet_MTases"/>
    <property type="match status" value="1"/>
</dbReference>